<keyword evidence="3" id="KW-1185">Reference proteome</keyword>
<reference evidence="2" key="1">
    <citation type="submission" date="2020-03" db="EMBL/GenBank/DDBJ databases">
        <authorList>
            <person name="Chebbi M.A."/>
            <person name="Drezen J.M."/>
        </authorList>
    </citation>
    <scope>NUCLEOTIDE SEQUENCE</scope>
    <source>
        <tissue evidence="2">Whole body</tissue>
    </source>
</reference>
<gene>
    <name evidence="2" type="ORF">G9C98_005415</name>
</gene>
<evidence type="ECO:0000256" key="1">
    <source>
        <dbReference type="SAM" id="Phobius"/>
    </source>
</evidence>
<evidence type="ECO:0000313" key="3">
    <source>
        <dbReference type="Proteomes" id="UP000729913"/>
    </source>
</evidence>
<dbReference type="AlphaFoldDB" id="A0A8J5QK43"/>
<keyword evidence="1" id="KW-1133">Transmembrane helix</keyword>
<keyword evidence="1" id="KW-0472">Membrane</keyword>
<reference evidence="2" key="2">
    <citation type="submission" date="2021-04" db="EMBL/GenBank/DDBJ databases">
        <title>Genome-wide patterns of bracovirus chromosomal integration into multiple host tissues during parasitism.</title>
        <authorList>
            <person name="Chebbi M.A.C."/>
        </authorList>
    </citation>
    <scope>NUCLEOTIDE SEQUENCE</scope>
    <source>
        <tissue evidence="2">Whole body</tissue>
    </source>
</reference>
<protein>
    <submittedName>
        <fullName evidence="2">Uncharacterized protein</fullName>
    </submittedName>
</protein>
<comment type="caution">
    <text evidence="2">The sequence shown here is derived from an EMBL/GenBank/DDBJ whole genome shotgun (WGS) entry which is preliminary data.</text>
</comment>
<accession>A0A8J5QK43</accession>
<dbReference type="Proteomes" id="UP000729913">
    <property type="component" value="Unassembled WGS sequence"/>
</dbReference>
<organism evidence="2 3">
    <name type="scientific">Cotesia typhae</name>
    <dbReference type="NCBI Taxonomy" id="2053667"/>
    <lineage>
        <taxon>Eukaryota</taxon>
        <taxon>Metazoa</taxon>
        <taxon>Ecdysozoa</taxon>
        <taxon>Arthropoda</taxon>
        <taxon>Hexapoda</taxon>
        <taxon>Insecta</taxon>
        <taxon>Pterygota</taxon>
        <taxon>Neoptera</taxon>
        <taxon>Endopterygota</taxon>
        <taxon>Hymenoptera</taxon>
        <taxon>Apocrita</taxon>
        <taxon>Ichneumonoidea</taxon>
        <taxon>Braconidae</taxon>
        <taxon>Microgastrinae</taxon>
        <taxon>Cotesia</taxon>
    </lineage>
</organism>
<proteinExistence type="predicted"/>
<dbReference type="EMBL" id="JAAOIC020000065">
    <property type="protein sequence ID" value="KAG8034993.1"/>
    <property type="molecule type" value="Genomic_DNA"/>
</dbReference>
<name>A0A8J5QK43_9HYME</name>
<feature type="transmembrane region" description="Helical" evidence="1">
    <location>
        <begin position="21"/>
        <end position="42"/>
    </location>
</feature>
<dbReference type="OrthoDB" id="7688071at2759"/>
<sequence>MAASDSKENGKKGSLFTTTNIVIAISLIAILILVIVSVGVTLSKNAEEFENEKILKAKTVLGQLSVSQIQDSDTEKLKNYNSDFDKNTDWKDELELIQLCDFATLLLKYYNEKPDDTKSKEYLEFANNVIKKINSKIFKSKDYSIIAKSGNYNLFCSLTKLLNTFEYFADDSYQDTKIICHSQILHMIPEFNKLYLQGVAKPSIGGYLKDCESIYTITARLLTNAISDRDLYNYDVKNREAIKVLKEQFAVLSDDAEKKIKFNSYPYYYNTYEIFSSGEI</sequence>
<keyword evidence="1" id="KW-0812">Transmembrane</keyword>
<evidence type="ECO:0000313" key="2">
    <source>
        <dbReference type="EMBL" id="KAG8034993.1"/>
    </source>
</evidence>